<organism evidence="2 3">
    <name type="scientific">Artemia franciscana</name>
    <name type="common">Brine shrimp</name>
    <name type="synonym">Artemia sanfranciscana</name>
    <dbReference type="NCBI Taxonomy" id="6661"/>
    <lineage>
        <taxon>Eukaryota</taxon>
        <taxon>Metazoa</taxon>
        <taxon>Ecdysozoa</taxon>
        <taxon>Arthropoda</taxon>
        <taxon>Crustacea</taxon>
        <taxon>Branchiopoda</taxon>
        <taxon>Anostraca</taxon>
        <taxon>Artemiidae</taxon>
        <taxon>Artemia</taxon>
    </lineage>
</organism>
<feature type="non-terminal residue" evidence="2">
    <location>
        <position position="1"/>
    </location>
</feature>
<dbReference type="EMBL" id="JAVRJZ010000019">
    <property type="protein sequence ID" value="KAK2707548.1"/>
    <property type="molecule type" value="Genomic_DNA"/>
</dbReference>
<evidence type="ECO:0000313" key="2">
    <source>
        <dbReference type="EMBL" id="KAK2707548.1"/>
    </source>
</evidence>
<keyword evidence="3" id="KW-1185">Reference proteome</keyword>
<protein>
    <submittedName>
        <fullName evidence="2">Uncharacterized protein</fullName>
    </submittedName>
</protein>
<evidence type="ECO:0000313" key="3">
    <source>
        <dbReference type="Proteomes" id="UP001187531"/>
    </source>
</evidence>
<sequence>DYLMTMPLTVEIFIFAAIGLMILFSCVIKMRQCRKRRLLEETFAGQTPFLLQDIECGINKSCDRHSQCELASAISRVEKKIIIDYIYEPTIEIICESVKMKDLFKCFLNCTNNSKSHYFDFYIRARTLDVSLNVEELKGLYNEFLDHYLPESKKISFIRFDDEKRLIIRSYTTSPEPSKVEEVRIILKDVIFCIFCELQE</sequence>
<keyword evidence="1" id="KW-1133">Transmembrane helix</keyword>
<keyword evidence="1" id="KW-0472">Membrane</keyword>
<reference evidence="2" key="1">
    <citation type="submission" date="2023-07" db="EMBL/GenBank/DDBJ databases">
        <title>Chromosome-level genome assembly of Artemia franciscana.</title>
        <authorList>
            <person name="Jo E."/>
        </authorList>
    </citation>
    <scope>NUCLEOTIDE SEQUENCE</scope>
    <source>
        <tissue evidence="2">Whole body</tissue>
    </source>
</reference>
<gene>
    <name evidence="2" type="ORF">QYM36_015303</name>
</gene>
<dbReference type="AlphaFoldDB" id="A0AA88KUH5"/>
<keyword evidence="1" id="KW-0812">Transmembrane</keyword>
<comment type="caution">
    <text evidence="2">The sequence shown here is derived from an EMBL/GenBank/DDBJ whole genome shotgun (WGS) entry which is preliminary data.</text>
</comment>
<evidence type="ECO:0000256" key="1">
    <source>
        <dbReference type="SAM" id="Phobius"/>
    </source>
</evidence>
<dbReference type="Proteomes" id="UP001187531">
    <property type="component" value="Unassembled WGS sequence"/>
</dbReference>
<proteinExistence type="predicted"/>
<feature type="non-terminal residue" evidence="2">
    <location>
        <position position="200"/>
    </location>
</feature>
<name>A0AA88KUH5_ARTSF</name>
<feature type="transmembrane region" description="Helical" evidence="1">
    <location>
        <begin position="6"/>
        <end position="28"/>
    </location>
</feature>
<accession>A0AA88KUH5</accession>